<feature type="compositionally biased region" description="Basic and acidic residues" evidence="6">
    <location>
        <begin position="20"/>
        <end position="41"/>
    </location>
</feature>
<dbReference type="PANTHER" id="PTHR31845">
    <property type="entry name" value="FINGER DOMAIN PROTEIN, PUTATIVE-RELATED"/>
    <property type="match status" value="1"/>
</dbReference>
<evidence type="ECO:0000256" key="2">
    <source>
        <dbReference type="ARBA" id="ARBA00023015"/>
    </source>
</evidence>
<feature type="region of interest" description="Disordered" evidence="6">
    <location>
        <begin position="1"/>
        <end position="41"/>
    </location>
</feature>
<protein>
    <recommendedName>
        <fullName evidence="9">Transcription factor domain-containing protein</fullName>
    </recommendedName>
</protein>
<keyword evidence="4" id="KW-0804">Transcription</keyword>
<dbReference type="GO" id="GO:0005634">
    <property type="term" value="C:nucleus"/>
    <property type="evidence" value="ECO:0007669"/>
    <property type="project" value="UniProtKB-SubCell"/>
</dbReference>
<evidence type="ECO:0000256" key="5">
    <source>
        <dbReference type="ARBA" id="ARBA00023242"/>
    </source>
</evidence>
<evidence type="ECO:0000313" key="7">
    <source>
        <dbReference type="EMBL" id="CZS98364.1"/>
    </source>
</evidence>
<comment type="subcellular location">
    <subcellularLocation>
        <location evidence="1">Nucleus</location>
    </subcellularLocation>
</comment>
<accession>A0A1E1KNA0</accession>
<evidence type="ECO:0000256" key="6">
    <source>
        <dbReference type="SAM" id="MobiDB-lite"/>
    </source>
</evidence>
<evidence type="ECO:0000256" key="1">
    <source>
        <dbReference type="ARBA" id="ARBA00004123"/>
    </source>
</evidence>
<keyword evidence="3" id="KW-0238">DNA-binding</keyword>
<evidence type="ECO:0000313" key="8">
    <source>
        <dbReference type="Proteomes" id="UP000178912"/>
    </source>
</evidence>
<evidence type="ECO:0000256" key="3">
    <source>
        <dbReference type="ARBA" id="ARBA00023125"/>
    </source>
</evidence>
<evidence type="ECO:0000256" key="4">
    <source>
        <dbReference type="ARBA" id="ARBA00023163"/>
    </source>
</evidence>
<dbReference type="GO" id="GO:0000976">
    <property type="term" value="F:transcription cis-regulatory region binding"/>
    <property type="evidence" value="ECO:0007669"/>
    <property type="project" value="TreeGrafter"/>
</dbReference>
<dbReference type="AlphaFoldDB" id="A0A1E1KNA0"/>
<dbReference type="InterPro" id="IPR051089">
    <property type="entry name" value="prtT"/>
</dbReference>
<feature type="compositionally biased region" description="Polar residues" evidence="6">
    <location>
        <begin position="1"/>
        <end position="13"/>
    </location>
</feature>
<organism evidence="7 8">
    <name type="scientific">Rhynchosporium agropyri</name>
    <dbReference type="NCBI Taxonomy" id="914238"/>
    <lineage>
        <taxon>Eukaryota</taxon>
        <taxon>Fungi</taxon>
        <taxon>Dikarya</taxon>
        <taxon>Ascomycota</taxon>
        <taxon>Pezizomycotina</taxon>
        <taxon>Leotiomycetes</taxon>
        <taxon>Helotiales</taxon>
        <taxon>Ploettnerulaceae</taxon>
        <taxon>Rhynchosporium</taxon>
    </lineage>
</organism>
<evidence type="ECO:0008006" key="9">
    <source>
        <dbReference type="Google" id="ProtNLM"/>
    </source>
</evidence>
<dbReference type="Proteomes" id="UP000178912">
    <property type="component" value="Unassembled WGS sequence"/>
</dbReference>
<dbReference type="OrthoDB" id="5226580at2759"/>
<sequence length="533" mass="59463">MSAAQASLISPTSPGEGLLAEDKVSNEEIRASEQPEGKKNEITHAFPSKFSSVAPPTCICRAPASEEDSQPADTNGVLLSIYMNQLCPWFPLIIIPPGTTSSHLQQTRPFLLKAIQLVASLRNIRSTWGQRRVIIQYLSEAVFIRSERSLDLLQGVLVLLGLYHYHCLVHIQFNNLMQLPVSIVGDMDLNIDPVRQKRVRALGGECEELRERNNDERRAIVGVRYMSSNVALTFNKGQIVDCNNRDQLPDELPGIEVISTSSYHEASQNELSRLKTRLPSSLQKNHLILNHLNTAHLRLYEPLLQDTSLLDSVSRSLNTLTLSDHITHARLGACPSAIQTWFEHWLTIPVCFYFCMSQPLAAQLIYSMMMLSRWALLFSDHSHEIVNEQRIDVLHFLNATATRFEAAKSEMSAAQGGVWKNGIWDVAAKKLRMKTIRIEKWWGEVEKAGGEGMFRFIEDDPGVSDGVADDGFGTEYCGNEIAAGFEESFGFGAVGGGEWLWAGDLFDGVDVSQGVLFDGPPRYLDFTAEVEII</sequence>
<keyword evidence="8" id="KW-1185">Reference proteome</keyword>
<proteinExistence type="predicted"/>
<keyword evidence="5" id="KW-0539">Nucleus</keyword>
<dbReference type="GO" id="GO:0000981">
    <property type="term" value="F:DNA-binding transcription factor activity, RNA polymerase II-specific"/>
    <property type="evidence" value="ECO:0007669"/>
    <property type="project" value="TreeGrafter"/>
</dbReference>
<dbReference type="EMBL" id="FJUX01000036">
    <property type="protein sequence ID" value="CZS98364.1"/>
    <property type="molecule type" value="Genomic_DNA"/>
</dbReference>
<dbReference type="PANTHER" id="PTHR31845:SF10">
    <property type="entry name" value="ZN(II)2CYS6 TRANSCRIPTION FACTOR (EUROFUNG)"/>
    <property type="match status" value="1"/>
</dbReference>
<reference evidence="8" key="1">
    <citation type="submission" date="2016-03" db="EMBL/GenBank/DDBJ databases">
        <authorList>
            <person name="Guldener U."/>
        </authorList>
    </citation>
    <scope>NUCLEOTIDE SEQUENCE [LARGE SCALE GENOMIC DNA]</scope>
    <source>
        <strain evidence="8">04CH-RAC-A.6.1</strain>
    </source>
</reference>
<keyword evidence="2" id="KW-0805">Transcription regulation</keyword>
<gene>
    <name evidence="7" type="ORF">RAG0_07144</name>
</gene>
<name>A0A1E1KNA0_9HELO</name>